<dbReference type="PANTHER" id="PTHR46796:SF12">
    <property type="entry name" value="HTH-TYPE DNA-BINDING TRANSCRIPTIONAL ACTIVATOR EUTR"/>
    <property type="match status" value="1"/>
</dbReference>
<keyword evidence="2" id="KW-0238">DNA-binding</keyword>
<dbReference type="InterPro" id="IPR018060">
    <property type="entry name" value="HTH_AraC"/>
</dbReference>
<dbReference type="Pfam" id="PF12833">
    <property type="entry name" value="HTH_18"/>
    <property type="match status" value="1"/>
</dbReference>
<dbReference type="EMBL" id="JADLRE010000006">
    <property type="protein sequence ID" value="MBF6225557.1"/>
    <property type="molecule type" value="Genomic_DNA"/>
</dbReference>
<evidence type="ECO:0000256" key="3">
    <source>
        <dbReference type="ARBA" id="ARBA00023163"/>
    </source>
</evidence>
<dbReference type="SUPFAM" id="SSF46689">
    <property type="entry name" value="Homeodomain-like"/>
    <property type="match status" value="2"/>
</dbReference>
<keyword evidence="6" id="KW-1185">Reference proteome</keyword>
<name>A0ABS0C7L7_9NOCA</name>
<feature type="domain" description="HTH araC/xylS-type" evidence="4">
    <location>
        <begin position="215"/>
        <end position="317"/>
    </location>
</feature>
<evidence type="ECO:0000256" key="2">
    <source>
        <dbReference type="ARBA" id="ARBA00023125"/>
    </source>
</evidence>
<dbReference type="InterPro" id="IPR009057">
    <property type="entry name" value="Homeodomain-like_sf"/>
</dbReference>
<dbReference type="Gene3D" id="1.10.10.60">
    <property type="entry name" value="Homeodomain-like"/>
    <property type="match status" value="1"/>
</dbReference>
<evidence type="ECO:0000256" key="1">
    <source>
        <dbReference type="ARBA" id="ARBA00023015"/>
    </source>
</evidence>
<dbReference type="RefSeq" id="WP_195032794.1">
    <property type="nucleotide sequence ID" value="NZ_JADLRE010000006.1"/>
</dbReference>
<comment type="caution">
    <text evidence="5">The sequence shown here is derived from an EMBL/GenBank/DDBJ whole genome shotgun (WGS) entry which is preliminary data.</text>
</comment>
<evidence type="ECO:0000313" key="5">
    <source>
        <dbReference type="EMBL" id="MBF6225557.1"/>
    </source>
</evidence>
<dbReference type="InterPro" id="IPR050204">
    <property type="entry name" value="AraC_XylS_family_regulators"/>
</dbReference>
<accession>A0ABS0C7L7</accession>
<organism evidence="5 6">
    <name type="scientific">Nocardia abscessus</name>
    <dbReference type="NCBI Taxonomy" id="120957"/>
    <lineage>
        <taxon>Bacteria</taxon>
        <taxon>Bacillati</taxon>
        <taxon>Actinomycetota</taxon>
        <taxon>Actinomycetes</taxon>
        <taxon>Mycobacteriales</taxon>
        <taxon>Nocardiaceae</taxon>
        <taxon>Nocardia</taxon>
    </lineage>
</organism>
<gene>
    <name evidence="5" type="ORF">IU470_10620</name>
</gene>
<dbReference type="SMART" id="SM00342">
    <property type="entry name" value="HTH_ARAC"/>
    <property type="match status" value="1"/>
</dbReference>
<dbReference type="PROSITE" id="PS01124">
    <property type="entry name" value="HTH_ARAC_FAMILY_2"/>
    <property type="match status" value="1"/>
</dbReference>
<reference evidence="5 6" key="1">
    <citation type="submission" date="2020-10" db="EMBL/GenBank/DDBJ databases">
        <title>Identification of Nocardia species via Next-generation sequencing and recognition of intraspecies genetic diversity.</title>
        <authorList>
            <person name="Li P."/>
            <person name="Li P."/>
            <person name="Lu B."/>
        </authorList>
    </citation>
    <scope>NUCLEOTIDE SEQUENCE [LARGE SCALE GENOMIC DNA]</scope>
    <source>
        <strain evidence="5 6">N-11</strain>
    </source>
</reference>
<protein>
    <submittedName>
        <fullName evidence="5">Helix-turn-helix domain-containing protein</fullName>
    </submittedName>
</protein>
<evidence type="ECO:0000259" key="4">
    <source>
        <dbReference type="PROSITE" id="PS01124"/>
    </source>
</evidence>
<dbReference type="PANTHER" id="PTHR46796">
    <property type="entry name" value="HTH-TYPE TRANSCRIPTIONAL ACTIVATOR RHAS-RELATED"/>
    <property type="match status" value="1"/>
</dbReference>
<dbReference type="Proteomes" id="UP000807309">
    <property type="component" value="Unassembled WGS sequence"/>
</dbReference>
<sequence length="317" mass="34984">MESFTFRSDSLSDTEEFLNRNYTTMRIGNSTGTPVRASVTRDILGPVSLDDLELDFDMSYDAQPLGKVCLCRVEAGTIEEHYRDVGTDYFHPGEVGLLTPPDLPYSGVIHHARYSITMFDPALLTRVAATNPDHDLEPVRLTGHRPVSPAAAGHLSRVLEHMRDLAADRTAREEPLITSTAAQYLAASVLHALPSTAHTDPTASDRNDAHPDTVRRALAYLESHVRDDIAVTDIAAASYVTVRALQLAFRRHLGTTPMAYLRRLRLRGAHEQLRDCSPEDGYTVTSIAAAWGFGHPGRFATAYREAYGRTPLTTLND</sequence>
<proteinExistence type="predicted"/>
<evidence type="ECO:0000313" key="6">
    <source>
        <dbReference type="Proteomes" id="UP000807309"/>
    </source>
</evidence>
<keyword evidence="3" id="KW-0804">Transcription</keyword>
<keyword evidence="1" id="KW-0805">Transcription regulation</keyword>